<keyword evidence="4 5" id="KW-0694">RNA-binding</keyword>
<dbReference type="Pfam" id="PF00270">
    <property type="entry name" value="DEAD"/>
    <property type="match status" value="1"/>
</dbReference>
<dbReference type="HOGENOM" id="CLU_003041_26_6_1"/>
<dbReference type="GO" id="GO:0003723">
    <property type="term" value="F:RNA binding"/>
    <property type="evidence" value="ECO:0007669"/>
    <property type="project" value="UniProtKB-UniRule"/>
</dbReference>
<dbReference type="EC" id="3.6.4.13" evidence="5"/>
<evidence type="ECO:0000256" key="1">
    <source>
        <dbReference type="ARBA" id="ARBA00022741"/>
    </source>
</evidence>
<evidence type="ECO:0000256" key="4">
    <source>
        <dbReference type="ARBA" id="ARBA00022884"/>
    </source>
</evidence>
<dbReference type="InParanoid" id="A0A0C2ZKA4"/>
<dbReference type="Gene3D" id="3.40.50.300">
    <property type="entry name" value="P-loop containing nucleotide triphosphate hydrolases"/>
    <property type="match status" value="2"/>
</dbReference>
<dbReference type="SUPFAM" id="SSF52540">
    <property type="entry name" value="P-loop containing nucleoside triphosphate hydrolases"/>
    <property type="match status" value="1"/>
</dbReference>
<dbReference type="InterPro" id="IPR001650">
    <property type="entry name" value="Helicase_C-like"/>
</dbReference>
<comment type="similarity">
    <text evidence="5">Belongs to the DEAD box helicase family.</text>
</comment>
<evidence type="ECO:0000313" key="9">
    <source>
        <dbReference type="Proteomes" id="UP000053989"/>
    </source>
</evidence>
<dbReference type="InterPro" id="IPR014001">
    <property type="entry name" value="Helicase_ATP-bd"/>
</dbReference>
<dbReference type="OrthoDB" id="193716at2759"/>
<feature type="domain" description="Helicase ATP-binding" evidence="6">
    <location>
        <begin position="103"/>
        <end position="308"/>
    </location>
</feature>
<dbReference type="CDD" id="cd18787">
    <property type="entry name" value="SF2_C_DEAD"/>
    <property type="match status" value="1"/>
</dbReference>
<dbReference type="SMART" id="SM00490">
    <property type="entry name" value="HELICc"/>
    <property type="match status" value="1"/>
</dbReference>
<gene>
    <name evidence="8" type="ORF">SCLCIDRAFT_139738</name>
</gene>
<accession>A0A0C2ZKA4</accession>
<evidence type="ECO:0000259" key="6">
    <source>
        <dbReference type="PROSITE" id="PS51192"/>
    </source>
</evidence>
<sequence>MTSRLTTSTLSRPTCRVGLRRLRWTSTLAQKRSEPLASVYSPSVAAEPASDTPTFDSLKGKISNETLRALTSKPFNLNQMTLVQSFVTELLPGLSDPYNASTPGNHNIPRDLLVRARTGTGKTLAFLIPAVENRLKTAQQHAQEVVGSSGLSSSGLVTRAASAFRRTSPGPLILSPTRELAIQIANVALKLTEHHPNFQVRLLVGGASKTAQLSQWKSNSRDIVVATPGRMRDLLENSSHVRESMKNCNFLILDEADTLLDMGFRDDIDAISKFLAPPRTRQTFLFSATLSRRIRQISTSLLSPSHRFLDASPPTSDSPALVDAIKGNARVPWAVDSDDELTTHTHVPQYYTPLPSIDAQVPTLLRLIAHDQLAHGLDSKIILFCPTTHSTAFFSTVLRELTSDGSLPINNTRVIEMHSKLTQSGRQRASNEFRSGVLHRHGNKRSGRANKIPSILVTSDVSARGVDYPNVTRVIQLGVPSSEALYVHRVGRTEPRHRADLLLLPWETGYLRQQLTQFPIKELSVDALQSQVAALAANPATEKLSDPLSSRFVSLRPLLDTEAIRQTASSFLGHYLSLSGQLGVPHGKILDSVAAWSNMFGVEMGMSICLLA</sequence>
<dbReference type="EMBL" id="KN822190">
    <property type="protein sequence ID" value="KIM53082.1"/>
    <property type="molecule type" value="Genomic_DNA"/>
</dbReference>
<comment type="function">
    <text evidence="5">RNA helicase.</text>
</comment>
<dbReference type="InterPro" id="IPR011545">
    <property type="entry name" value="DEAD/DEAH_box_helicase_dom"/>
</dbReference>
<evidence type="ECO:0000259" key="7">
    <source>
        <dbReference type="PROSITE" id="PS51194"/>
    </source>
</evidence>
<dbReference type="Pfam" id="PF00271">
    <property type="entry name" value="Helicase_C"/>
    <property type="match status" value="1"/>
</dbReference>
<keyword evidence="3 5" id="KW-0067">ATP-binding</keyword>
<name>A0A0C2ZKA4_9AGAM</name>
<evidence type="ECO:0000256" key="5">
    <source>
        <dbReference type="RuleBase" id="RU365068"/>
    </source>
</evidence>
<dbReference type="PROSITE" id="PS51194">
    <property type="entry name" value="HELICASE_CTER"/>
    <property type="match status" value="1"/>
</dbReference>
<evidence type="ECO:0000256" key="3">
    <source>
        <dbReference type="ARBA" id="ARBA00022840"/>
    </source>
</evidence>
<dbReference type="InterPro" id="IPR027417">
    <property type="entry name" value="P-loop_NTPase"/>
</dbReference>
<evidence type="ECO:0000256" key="2">
    <source>
        <dbReference type="ARBA" id="ARBA00022801"/>
    </source>
</evidence>
<keyword evidence="1 5" id="KW-0547">Nucleotide-binding</keyword>
<feature type="domain" description="Helicase C-terminal" evidence="7">
    <location>
        <begin position="369"/>
        <end position="536"/>
    </location>
</feature>
<dbReference type="AlphaFoldDB" id="A0A0C2ZKA4"/>
<protein>
    <recommendedName>
        <fullName evidence="5">ATP-dependent RNA helicase</fullName>
        <ecNumber evidence="5">3.6.4.13</ecNumber>
    </recommendedName>
</protein>
<evidence type="ECO:0000313" key="8">
    <source>
        <dbReference type="EMBL" id="KIM53082.1"/>
    </source>
</evidence>
<reference evidence="9" key="2">
    <citation type="submission" date="2015-01" db="EMBL/GenBank/DDBJ databases">
        <title>Evolutionary Origins and Diversification of the Mycorrhizal Mutualists.</title>
        <authorList>
            <consortium name="DOE Joint Genome Institute"/>
            <consortium name="Mycorrhizal Genomics Consortium"/>
            <person name="Kohler A."/>
            <person name="Kuo A."/>
            <person name="Nagy L.G."/>
            <person name="Floudas D."/>
            <person name="Copeland A."/>
            <person name="Barry K.W."/>
            <person name="Cichocki N."/>
            <person name="Veneault-Fourrey C."/>
            <person name="LaButti K."/>
            <person name="Lindquist E.A."/>
            <person name="Lipzen A."/>
            <person name="Lundell T."/>
            <person name="Morin E."/>
            <person name="Murat C."/>
            <person name="Riley R."/>
            <person name="Ohm R."/>
            <person name="Sun H."/>
            <person name="Tunlid A."/>
            <person name="Henrissat B."/>
            <person name="Grigoriev I.V."/>
            <person name="Hibbett D.S."/>
            <person name="Martin F."/>
        </authorList>
    </citation>
    <scope>NUCLEOTIDE SEQUENCE [LARGE SCALE GENOMIC DNA]</scope>
    <source>
        <strain evidence="9">Foug A</strain>
    </source>
</reference>
<keyword evidence="5" id="KW-0347">Helicase</keyword>
<comment type="catalytic activity">
    <reaction evidence="5">
        <text>ATP + H2O = ADP + phosphate + H(+)</text>
        <dbReference type="Rhea" id="RHEA:13065"/>
        <dbReference type="ChEBI" id="CHEBI:15377"/>
        <dbReference type="ChEBI" id="CHEBI:15378"/>
        <dbReference type="ChEBI" id="CHEBI:30616"/>
        <dbReference type="ChEBI" id="CHEBI:43474"/>
        <dbReference type="ChEBI" id="CHEBI:456216"/>
        <dbReference type="EC" id="3.6.4.13"/>
    </reaction>
</comment>
<keyword evidence="2 5" id="KW-0378">Hydrolase</keyword>
<dbReference type="GO" id="GO:0003724">
    <property type="term" value="F:RNA helicase activity"/>
    <property type="evidence" value="ECO:0007669"/>
    <property type="project" value="UniProtKB-EC"/>
</dbReference>
<comment type="domain">
    <text evidence="5">The Q motif is unique to and characteristic of the DEAD box family of RNA helicases and controls ATP binding and hydrolysis.</text>
</comment>
<keyword evidence="9" id="KW-1185">Reference proteome</keyword>
<reference evidence="8 9" key="1">
    <citation type="submission" date="2014-04" db="EMBL/GenBank/DDBJ databases">
        <authorList>
            <consortium name="DOE Joint Genome Institute"/>
            <person name="Kuo A."/>
            <person name="Kohler A."/>
            <person name="Nagy L.G."/>
            <person name="Floudas D."/>
            <person name="Copeland A."/>
            <person name="Barry K.W."/>
            <person name="Cichocki N."/>
            <person name="Veneault-Fourrey C."/>
            <person name="LaButti K."/>
            <person name="Lindquist E.A."/>
            <person name="Lipzen A."/>
            <person name="Lundell T."/>
            <person name="Morin E."/>
            <person name="Murat C."/>
            <person name="Sun H."/>
            <person name="Tunlid A."/>
            <person name="Henrissat B."/>
            <person name="Grigoriev I.V."/>
            <person name="Hibbett D.S."/>
            <person name="Martin F."/>
            <person name="Nordberg H.P."/>
            <person name="Cantor M.N."/>
            <person name="Hua S.X."/>
        </authorList>
    </citation>
    <scope>NUCLEOTIDE SEQUENCE [LARGE SCALE GENOMIC DNA]</scope>
    <source>
        <strain evidence="8 9">Foug A</strain>
    </source>
</reference>
<dbReference type="GO" id="GO:0005524">
    <property type="term" value="F:ATP binding"/>
    <property type="evidence" value="ECO:0007669"/>
    <property type="project" value="UniProtKB-UniRule"/>
</dbReference>
<dbReference type="GO" id="GO:0016787">
    <property type="term" value="F:hydrolase activity"/>
    <property type="evidence" value="ECO:0007669"/>
    <property type="project" value="UniProtKB-KW"/>
</dbReference>
<proteinExistence type="inferred from homology"/>
<dbReference type="Proteomes" id="UP000053989">
    <property type="component" value="Unassembled WGS sequence"/>
</dbReference>
<organism evidence="8 9">
    <name type="scientific">Scleroderma citrinum Foug A</name>
    <dbReference type="NCBI Taxonomy" id="1036808"/>
    <lineage>
        <taxon>Eukaryota</taxon>
        <taxon>Fungi</taxon>
        <taxon>Dikarya</taxon>
        <taxon>Basidiomycota</taxon>
        <taxon>Agaricomycotina</taxon>
        <taxon>Agaricomycetes</taxon>
        <taxon>Agaricomycetidae</taxon>
        <taxon>Boletales</taxon>
        <taxon>Sclerodermatineae</taxon>
        <taxon>Sclerodermataceae</taxon>
        <taxon>Scleroderma</taxon>
    </lineage>
</organism>
<dbReference type="PROSITE" id="PS51192">
    <property type="entry name" value="HELICASE_ATP_BIND_1"/>
    <property type="match status" value="1"/>
</dbReference>
<dbReference type="STRING" id="1036808.A0A0C2ZKA4"/>
<dbReference type="PANTHER" id="PTHR24031">
    <property type="entry name" value="RNA HELICASE"/>
    <property type="match status" value="1"/>
</dbReference>
<dbReference type="SMART" id="SM00487">
    <property type="entry name" value="DEXDc"/>
    <property type="match status" value="1"/>
</dbReference>